<dbReference type="PROSITE" id="PS00920">
    <property type="entry name" value="NITRIL_CHT_1"/>
    <property type="match status" value="1"/>
</dbReference>
<keyword evidence="11" id="KW-1185">Reference proteome</keyword>
<evidence type="ECO:0000313" key="11">
    <source>
        <dbReference type="Proteomes" id="UP001302367"/>
    </source>
</evidence>
<dbReference type="Gene3D" id="3.60.110.10">
    <property type="entry name" value="Carbon-nitrogen hydrolase"/>
    <property type="match status" value="1"/>
</dbReference>
<dbReference type="GO" id="GO:0016836">
    <property type="term" value="F:hydro-lyase activity"/>
    <property type="evidence" value="ECO:0007669"/>
    <property type="project" value="UniProtKB-ARBA"/>
</dbReference>
<feature type="compositionally biased region" description="Polar residues" evidence="6">
    <location>
        <begin position="330"/>
        <end position="347"/>
    </location>
</feature>
<evidence type="ECO:0000256" key="2">
    <source>
        <dbReference type="ARBA" id="ARBA00022801"/>
    </source>
</evidence>
<dbReference type="CDD" id="cd07564">
    <property type="entry name" value="nitrilases_CHs"/>
    <property type="match status" value="1"/>
</dbReference>
<dbReference type="PANTHER" id="PTHR46044">
    <property type="entry name" value="NITRILASE"/>
    <property type="match status" value="1"/>
</dbReference>
<dbReference type="PANTHER" id="PTHR46044:SF14">
    <property type="entry name" value="ARYLACETONITRILASE"/>
    <property type="match status" value="1"/>
</dbReference>
<feature type="region of interest" description="Disordered" evidence="6">
    <location>
        <begin position="327"/>
        <end position="364"/>
    </location>
</feature>
<dbReference type="SUPFAM" id="SSF56317">
    <property type="entry name" value="Carbon-nitrogen hydrolase"/>
    <property type="match status" value="1"/>
</dbReference>
<dbReference type="InterPro" id="IPR000132">
    <property type="entry name" value="Nitrilase/CN_hydratase_CS"/>
</dbReference>
<organism evidence="8 10">
    <name type="scientific">Cercospora beticola</name>
    <name type="common">Sugarbeet leaf spot fungus</name>
    <dbReference type="NCBI Taxonomy" id="122368"/>
    <lineage>
        <taxon>Eukaryota</taxon>
        <taxon>Fungi</taxon>
        <taxon>Dikarya</taxon>
        <taxon>Ascomycota</taxon>
        <taxon>Pezizomycotina</taxon>
        <taxon>Dothideomycetes</taxon>
        <taxon>Dothideomycetidae</taxon>
        <taxon>Mycosphaerellales</taxon>
        <taxon>Mycosphaerellaceae</taxon>
        <taxon>Cercospora</taxon>
    </lineage>
</organism>
<protein>
    <recommendedName>
        <fullName evidence="4">nitrilase</fullName>
        <ecNumber evidence="4">3.5.5.1</ecNumber>
    </recommendedName>
</protein>
<dbReference type="PROSITE" id="PS00921">
    <property type="entry name" value="NITRIL_CHT_2"/>
    <property type="match status" value="1"/>
</dbReference>
<feature type="active site" description="Proton acceptor" evidence="5">
    <location>
        <position position="47"/>
    </location>
</feature>
<keyword evidence="2" id="KW-0378">Hydrolase</keyword>
<evidence type="ECO:0000256" key="3">
    <source>
        <dbReference type="ARBA" id="ARBA00036406"/>
    </source>
</evidence>
<reference evidence="9 11" key="2">
    <citation type="submission" date="2023-09" db="EMBL/GenBank/DDBJ databases">
        <title>Complete-Gapless Cercospora beticola genome.</title>
        <authorList>
            <person name="Wyatt N.A."/>
            <person name="Spanner R.E."/>
            <person name="Bolton M.D."/>
        </authorList>
    </citation>
    <scope>NUCLEOTIDE SEQUENCE [LARGE SCALE GENOMIC DNA]</scope>
    <source>
        <strain evidence="9">Cb09-40</strain>
    </source>
</reference>
<evidence type="ECO:0000256" key="4">
    <source>
        <dbReference type="ARBA" id="ARBA00039045"/>
    </source>
</evidence>
<dbReference type="InterPro" id="IPR044149">
    <property type="entry name" value="Nitrilases_CHs"/>
</dbReference>
<evidence type="ECO:0000313" key="8">
    <source>
        <dbReference type="EMBL" id="PIA97303.1"/>
    </source>
</evidence>
<evidence type="ECO:0000313" key="10">
    <source>
        <dbReference type="Proteomes" id="UP000230605"/>
    </source>
</evidence>
<dbReference type="OrthoDB" id="10250282at2759"/>
<name>A0A2G5HYE0_CERBT</name>
<dbReference type="Proteomes" id="UP001302367">
    <property type="component" value="Chromosome 2"/>
</dbReference>
<evidence type="ECO:0000313" key="9">
    <source>
        <dbReference type="EMBL" id="WPA97862.1"/>
    </source>
</evidence>
<evidence type="ECO:0000256" key="5">
    <source>
        <dbReference type="PROSITE-ProRule" id="PRU10139"/>
    </source>
</evidence>
<comment type="similarity">
    <text evidence="1">Belongs to the carbon-nitrogen hydrolase superfamily. Nitrilase family.</text>
</comment>
<accession>A0A2G5HYE0</accession>
<dbReference type="EC" id="3.5.5.1" evidence="4"/>
<dbReference type="Pfam" id="PF00795">
    <property type="entry name" value="CN_hydrolase"/>
    <property type="match status" value="1"/>
</dbReference>
<gene>
    <name evidence="8" type="ORF">CB0940_05325</name>
    <name evidence="9" type="ORF">RHO25_002473</name>
</gene>
<comment type="catalytic activity">
    <reaction evidence="3">
        <text>a nitrile + 2 H2O = a carboxylate + NH4(+)</text>
        <dbReference type="Rhea" id="RHEA:21724"/>
        <dbReference type="ChEBI" id="CHEBI:15377"/>
        <dbReference type="ChEBI" id="CHEBI:18379"/>
        <dbReference type="ChEBI" id="CHEBI:28938"/>
        <dbReference type="ChEBI" id="CHEBI:29067"/>
        <dbReference type="EC" id="3.5.5.1"/>
    </reaction>
</comment>
<dbReference type="GO" id="GO:0000257">
    <property type="term" value="F:nitrilase activity"/>
    <property type="evidence" value="ECO:0007669"/>
    <property type="project" value="UniProtKB-EC"/>
</dbReference>
<feature type="domain" description="CN hydrolase" evidence="7">
    <location>
        <begin position="7"/>
        <end position="286"/>
    </location>
</feature>
<evidence type="ECO:0000259" key="7">
    <source>
        <dbReference type="PROSITE" id="PS50263"/>
    </source>
</evidence>
<dbReference type="InterPro" id="IPR003010">
    <property type="entry name" value="C-N_Hydrolase"/>
</dbReference>
<dbReference type="EMBL" id="LKMD01000102">
    <property type="protein sequence ID" value="PIA97303.1"/>
    <property type="molecule type" value="Genomic_DNA"/>
</dbReference>
<reference evidence="8 10" key="1">
    <citation type="submission" date="2015-10" db="EMBL/GenBank/DDBJ databases">
        <title>The cercosporin biosynthetic gene cluster was horizontally transferred to several fungal lineages and shown to be expanded in Cercospora beticola based on microsynteny with recipient genomes.</title>
        <authorList>
            <person name="De Jonge R."/>
            <person name="Ebert M.K."/>
            <person name="Suttle J.C."/>
            <person name="Jurick Ii W.M."/>
            <person name="Secor G.A."/>
            <person name="Thomma B.P."/>
            <person name="Van De Peer Y."/>
            <person name="Bolton M.D."/>
        </authorList>
    </citation>
    <scope>NUCLEOTIDE SEQUENCE [LARGE SCALE GENOMIC DNA]</scope>
    <source>
        <strain evidence="8 10">09-40</strain>
    </source>
</reference>
<evidence type="ECO:0000256" key="6">
    <source>
        <dbReference type="SAM" id="MobiDB-lite"/>
    </source>
</evidence>
<dbReference type="PROSITE" id="PS50263">
    <property type="entry name" value="CN_HYDROLASE"/>
    <property type="match status" value="1"/>
</dbReference>
<dbReference type="EMBL" id="CP134185">
    <property type="protein sequence ID" value="WPA97862.1"/>
    <property type="molecule type" value="Genomic_DNA"/>
</dbReference>
<proteinExistence type="inferred from homology"/>
<dbReference type="AlphaFoldDB" id="A0A2G5HYE0"/>
<evidence type="ECO:0000256" key="1">
    <source>
        <dbReference type="ARBA" id="ARBA00008129"/>
    </source>
</evidence>
<sequence>MADGKKIRVAAVQAEPAWNDLEGGVDKAIAIINEAAANGTNVLGFPEVFIPGYPWTIWANSVIECAGFMDEYYMNSLERESPQMDRIRAAVAKAGMFVVLGYSERYRGSCYIAQSFIDPTGTIVHHRRKIKPTHVERAYYGDGQVDSLKTVVPSKFGNIGGLNCWEHCQTLLRYYEYAQDVEIHVASWPLIWDEPEDKNIPSLQYHITGEMNAKLSQVMAMEGATFVVLSTQVLTEKNRDKCQLNNFPYATTPGGGFSRIYGPDGKELVKPLGPGEEGLLYADIDLHDKALAKHNLDVVGHYSRPDLLSLRVTTEASSQVHFVTLPGRGSQPQTLTNATKHSITNGSDHGLIQNGREPSSLPEIPVKKLIA</sequence>
<dbReference type="Proteomes" id="UP000230605">
    <property type="component" value="Chromosome 2"/>
</dbReference>
<dbReference type="InterPro" id="IPR036526">
    <property type="entry name" value="C-N_Hydrolase_sf"/>
</dbReference>